<evidence type="ECO:0000259" key="2">
    <source>
        <dbReference type="Pfam" id="PF04773"/>
    </source>
</evidence>
<keyword evidence="5" id="KW-1185">Reference proteome</keyword>
<comment type="caution">
    <text evidence="4">The sequence shown here is derived from an EMBL/GenBank/DDBJ whole genome shotgun (WGS) entry which is preliminary data.</text>
</comment>
<dbReference type="GO" id="GO:0016989">
    <property type="term" value="F:sigma factor antagonist activity"/>
    <property type="evidence" value="ECO:0007669"/>
    <property type="project" value="TreeGrafter"/>
</dbReference>
<dbReference type="PANTHER" id="PTHR30273:SF2">
    <property type="entry name" value="PROTEIN FECR"/>
    <property type="match status" value="1"/>
</dbReference>
<accession>A0A926F972</accession>
<evidence type="ECO:0000259" key="3">
    <source>
        <dbReference type="Pfam" id="PF16344"/>
    </source>
</evidence>
<dbReference type="Pfam" id="PF04773">
    <property type="entry name" value="FecR"/>
    <property type="match status" value="1"/>
</dbReference>
<protein>
    <submittedName>
        <fullName evidence="4">FecR domain-containing protein</fullName>
    </submittedName>
</protein>
<keyword evidence="1" id="KW-0472">Membrane</keyword>
<reference evidence="4" key="1">
    <citation type="submission" date="2020-08" db="EMBL/GenBank/DDBJ databases">
        <title>Genome public.</title>
        <authorList>
            <person name="Liu C."/>
            <person name="Sun Q."/>
        </authorList>
    </citation>
    <scope>NUCLEOTIDE SEQUENCE</scope>
    <source>
        <strain evidence="4">N12</strain>
    </source>
</reference>
<evidence type="ECO:0000313" key="5">
    <source>
        <dbReference type="Proteomes" id="UP000651085"/>
    </source>
</evidence>
<dbReference type="RefSeq" id="WP_262436213.1">
    <property type="nucleotide sequence ID" value="NZ_JACRTF010000001.1"/>
</dbReference>
<feature type="transmembrane region" description="Helical" evidence="1">
    <location>
        <begin position="86"/>
        <end position="108"/>
    </location>
</feature>
<organism evidence="4 5">
    <name type="scientific">Jilunia laotingensis</name>
    <dbReference type="NCBI Taxonomy" id="2763675"/>
    <lineage>
        <taxon>Bacteria</taxon>
        <taxon>Pseudomonadati</taxon>
        <taxon>Bacteroidota</taxon>
        <taxon>Bacteroidia</taxon>
        <taxon>Bacteroidales</taxon>
        <taxon>Bacteroidaceae</taxon>
        <taxon>Jilunia</taxon>
    </lineage>
</organism>
<dbReference type="Gene3D" id="2.60.120.1440">
    <property type="match status" value="1"/>
</dbReference>
<dbReference type="EMBL" id="JACRTF010000001">
    <property type="protein sequence ID" value="MBC8595142.1"/>
    <property type="molecule type" value="Genomic_DNA"/>
</dbReference>
<dbReference type="Pfam" id="PF16344">
    <property type="entry name" value="FecR_C"/>
    <property type="match status" value="1"/>
</dbReference>
<feature type="domain" description="Protein FecR C-terminal" evidence="3">
    <location>
        <begin position="255"/>
        <end position="323"/>
    </location>
</feature>
<dbReference type="PIRSF" id="PIRSF018266">
    <property type="entry name" value="FecR"/>
    <property type="match status" value="1"/>
</dbReference>
<dbReference type="InterPro" id="IPR012373">
    <property type="entry name" value="Ferrdict_sens_TM"/>
</dbReference>
<evidence type="ECO:0000256" key="1">
    <source>
        <dbReference type="SAM" id="Phobius"/>
    </source>
</evidence>
<dbReference type="AlphaFoldDB" id="A0A926F972"/>
<dbReference type="PANTHER" id="PTHR30273">
    <property type="entry name" value="PERIPLASMIC SIGNAL SENSOR AND SIGMA FACTOR ACTIVATOR FECR-RELATED"/>
    <property type="match status" value="1"/>
</dbReference>
<keyword evidence="1" id="KW-0812">Transmembrane</keyword>
<dbReference type="InterPro" id="IPR032508">
    <property type="entry name" value="FecR_C"/>
</dbReference>
<feature type="domain" description="FecR protein" evidence="2">
    <location>
        <begin position="116"/>
        <end position="210"/>
    </location>
</feature>
<dbReference type="FunFam" id="2.60.120.1440:FF:000001">
    <property type="entry name" value="Putative anti-sigma factor"/>
    <property type="match status" value="1"/>
</dbReference>
<dbReference type="Proteomes" id="UP000651085">
    <property type="component" value="Unassembled WGS sequence"/>
</dbReference>
<dbReference type="InterPro" id="IPR006860">
    <property type="entry name" value="FecR"/>
</dbReference>
<dbReference type="Gene3D" id="3.55.50.30">
    <property type="match status" value="1"/>
</dbReference>
<name>A0A926F972_9BACT</name>
<gene>
    <name evidence="4" type="ORF">H8744_18185</name>
</gene>
<keyword evidence="1" id="KW-1133">Transmembrane helix</keyword>
<sequence>MDETKLLSYLKGELGDEEALQVESWCDAAPENRKILEQLYYTVFLGERAAAMDSVNVDASLTQLKDKIKQKEKTTRYSPSIKWKNYAIPLAAFLTGIVFAVGFSFLVLNKTSNFIVATTSGQRAQFVLPDGSRVWLNSSTQLAYKTSLWSRERQVDLTGEAYFEVARNEHSPFIVNSKNVKVQVLGTKFDVRARAAEDRVVTTLLKGSVRVDLPGDNRDYVLKPEQILDVNTETLHAKLSHSSSAKDVLLWMDGKLKFKQATFEEITSCLEKHFDVHFIFSDEVLKKERFTCEFLTDNDITDILDVLSLTKHFQYKMEGKQVHLSFKK</sequence>
<proteinExistence type="predicted"/>
<evidence type="ECO:0000313" key="4">
    <source>
        <dbReference type="EMBL" id="MBC8595142.1"/>
    </source>
</evidence>